<name>A0A162FUS7_BDEBC</name>
<dbReference type="PANTHER" id="PTHR34584">
    <property type="entry name" value="NA(+)/H(+) ANTIPORTER SUBUNIT E1"/>
    <property type="match status" value="1"/>
</dbReference>
<keyword evidence="3" id="KW-1003">Cell membrane</keyword>
<dbReference type="RefSeq" id="WP_063209776.1">
    <property type="nucleotide sequence ID" value="NZ_LUKD01000009.1"/>
</dbReference>
<comment type="caution">
    <text evidence="8">The sequence shown here is derived from an EMBL/GenBank/DDBJ whole genome shotgun (WGS) entry which is preliminary data.</text>
</comment>
<gene>
    <name evidence="8" type="ORF">AZI87_17600</name>
</gene>
<comment type="subcellular location">
    <subcellularLocation>
        <location evidence="1">Cell membrane</location>
        <topology evidence="1">Multi-pass membrane protein</topology>
    </subcellularLocation>
</comment>
<dbReference type="PANTHER" id="PTHR34584:SF1">
    <property type="entry name" value="NA(+)_H(+) ANTIPORTER SUBUNIT E1"/>
    <property type="match status" value="1"/>
</dbReference>
<evidence type="ECO:0000313" key="9">
    <source>
        <dbReference type="Proteomes" id="UP000075799"/>
    </source>
</evidence>
<feature type="transmembrane region" description="Helical" evidence="7">
    <location>
        <begin position="7"/>
        <end position="33"/>
    </location>
</feature>
<comment type="similarity">
    <text evidence="2">Belongs to the CPA3 antiporters (TC 2.A.63) subunit E family.</text>
</comment>
<keyword evidence="4 7" id="KW-0812">Transmembrane</keyword>
<protein>
    <recommendedName>
        <fullName evidence="10">Na+/H+ antiporter subunit E</fullName>
    </recommendedName>
</protein>
<evidence type="ECO:0000256" key="6">
    <source>
        <dbReference type="ARBA" id="ARBA00023136"/>
    </source>
</evidence>
<evidence type="ECO:0000256" key="7">
    <source>
        <dbReference type="SAM" id="Phobius"/>
    </source>
</evidence>
<dbReference type="InterPro" id="IPR002758">
    <property type="entry name" value="Cation_antiport_E"/>
</dbReference>
<dbReference type="Proteomes" id="UP000075799">
    <property type="component" value="Unassembled WGS sequence"/>
</dbReference>
<dbReference type="Pfam" id="PF01899">
    <property type="entry name" value="MNHE"/>
    <property type="match status" value="1"/>
</dbReference>
<dbReference type="EMBL" id="LUKD01000009">
    <property type="protein sequence ID" value="KYG62338.1"/>
    <property type="molecule type" value="Genomic_DNA"/>
</dbReference>
<dbReference type="GO" id="GO:0008324">
    <property type="term" value="F:monoatomic cation transmembrane transporter activity"/>
    <property type="evidence" value="ECO:0007669"/>
    <property type="project" value="InterPro"/>
</dbReference>
<proteinExistence type="inferred from homology"/>
<sequence length="114" mass="13352">MTTKLRLIIEIFVLFIHDFFIAVYEVASALFYPNEDLHPVIVRMPTLLKNKKALWLFSLIISLTPGSLVVDLSKDQTVLYIHFFHAPDSEKAINTLKMRFEQRLFKLFHSKDNV</sequence>
<organism evidence="8 9">
    <name type="scientific">Bdellovibrio bacteriovorus</name>
    <dbReference type="NCBI Taxonomy" id="959"/>
    <lineage>
        <taxon>Bacteria</taxon>
        <taxon>Pseudomonadati</taxon>
        <taxon>Bdellovibrionota</taxon>
        <taxon>Bdellovibrionia</taxon>
        <taxon>Bdellovibrionales</taxon>
        <taxon>Pseudobdellovibrionaceae</taxon>
        <taxon>Bdellovibrio</taxon>
    </lineage>
</organism>
<dbReference type="GO" id="GO:0005886">
    <property type="term" value="C:plasma membrane"/>
    <property type="evidence" value="ECO:0007669"/>
    <property type="project" value="UniProtKB-SubCell"/>
</dbReference>
<keyword evidence="6 7" id="KW-0472">Membrane</keyword>
<dbReference type="AlphaFoldDB" id="A0A162FUS7"/>
<evidence type="ECO:0000256" key="5">
    <source>
        <dbReference type="ARBA" id="ARBA00022989"/>
    </source>
</evidence>
<reference evidence="8 9" key="1">
    <citation type="submission" date="2016-03" db="EMBL/GenBank/DDBJ databases">
        <authorList>
            <person name="Ploux O."/>
        </authorList>
    </citation>
    <scope>NUCLEOTIDE SEQUENCE [LARGE SCALE GENOMIC DNA]</scope>
    <source>
        <strain evidence="8 9">EC13</strain>
    </source>
</reference>
<evidence type="ECO:0000256" key="4">
    <source>
        <dbReference type="ARBA" id="ARBA00022692"/>
    </source>
</evidence>
<accession>A0A162FUS7</accession>
<keyword evidence="5 7" id="KW-1133">Transmembrane helix</keyword>
<dbReference type="OrthoDB" id="5296520at2"/>
<evidence type="ECO:0000313" key="8">
    <source>
        <dbReference type="EMBL" id="KYG62338.1"/>
    </source>
</evidence>
<evidence type="ECO:0000256" key="3">
    <source>
        <dbReference type="ARBA" id="ARBA00022475"/>
    </source>
</evidence>
<feature type="transmembrane region" description="Helical" evidence="7">
    <location>
        <begin position="53"/>
        <end position="72"/>
    </location>
</feature>
<evidence type="ECO:0000256" key="2">
    <source>
        <dbReference type="ARBA" id="ARBA00006228"/>
    </source>
</evidence>
<evidence type="ECO:0008006" key="10">
    <source>
        <dbReference type="Google" id="ProtNLM"/>
    </source>
</evidence>
<evidence type="ECO:0000256" key="1">
    <source>
        <dbReference type="ARBA" id="ARBA00004651"/>
    </source>
</evidence>